<dbReference type="Proteomes" id="UP000163076">
    <property type="component" value="Segment"/>
</dbReference>
<dbReference type="RefSeq" id="NP_042626.1">
    <property type="nucleotide sequence ID" value="NC_001650.2"/>
</dbReference>
<dbReference type="KEGG" id="vg:1461058"/>
<proteinExistence type="predicted"/>
<evidence type="ECO:0000313" key="2">
    <source>
        <dbReference type="EMBL" id="AIU39478.1"/>
    </source>
</evidence>
<dbReference type="OrthoDB" id="28648at10239"/>
<evidence type="ECO:0000256" key="1">
    <source>
        <dbReference type="SAM" id="MobiDB-lite"/>
    </source>
</evidence>
<sequence>MSLVESDFEECLEFFSRPLPELLDGLLASLGEAGNLDSQGQRVEKAALVLELTGTECVREVVFKQEERGRLRGTEGPSRPPSSGAGDPRGATTLG</sequence>
<accession>A0A0B4Q5I8</accession>
<organism evidence="2 3">
    <name type="scientific">Equid gammaherpesvirus 2</name>
    <name type="common">Equine herpesvirus 2</name>
    <dbReference type="NCBI Taxonomy" id="12657"/>
    <lineage>
        <taxon>Viruses</taxon>
        <taxon>Duplodnaviria</taxon>
        <taxon>Heunggongvirae</taxon>
        <taxon>Peploviricota</taxon>
        <taxon>Herviviricetes</taxon>
        <taxon>Herpesvirales</taxon>
        <taxon>Orthoherpesviridae</taxon>
        <taxon>Gammaherpesvirinae</taxon>
        <taxon>Percavirus</taxon>
        <taxon>Percavirus equidgamma2</taxon>
    </lineage>
</organism>
<dbReference type="GeneID" id="1461058"/>
<dbReference type="Pfam" id="PF05338">
    <property type="entry name" value="DUF717"/>
    <property type="match status" value="1"/>
</dbReference>
<dbReference type="InterPro" id="IPR008002">
    <property type="entry name" value="Herpes_Orf30"/>
</dbReference>
<feature type="region of interest" description="Disordered" evidence="1">
    <location>
        <begin position="66"/>
        <end position="95"/>
    </location>
</feature>
<protein>
    <submittedName>
        <fullName evidence="2">Protein UL91</fullName>
    </submittedName>
</protein>
<name>A0A0B4Q5I8_9GAMA</name>
<dbReference type="EMBL" id="KM924294">
    <property type="protein sequence ID" value="AIU39478.1"/>
    <property type="molecule type" value="Genomic_DNA"/>
</dbReference>
<reference evidence="2 3" key="1">
    <citation type="journal article" date="2015" name="Genome Announc.">
        <title>Genome sequences of equid herpesviruses 2 and 5.</title>
        <authorList>
            <person name="Wilkie G.S."/>
            <person name="Kerr K."/>
            <person name="Stewart J.P."/>
            <person name="Studdert M.J."/>
            <person name="Davison A.J."/>
        </authorList>
    </citation>
    <scope>NUCLEOTIDE SEQUENCE [LARGE SCALE GENOMIC DNA]</scope>
    <source>
        <strain evidence="2">G9/92</strain>
    </source>
</reference>
<gene>
    <name evidence="2" type="primary">ORF30</name>
</gene>
<evidence type="ECO:0000313" key="3">
    <source>
        <dbReference type="Proteomes" id="UP000163076"/>
    </source>
</evidence>